<dbReference type="PANTHER" id="PTHR42748">
    <property type="entry name" value="NITROGEN METABOLITE REPRESSION PROTEIN NMRA FAMILY MEMBER"/>
    <property type="match status" value="1"/>
</dbReference>
<dbReference type="PANTHER" id="PTHR42748:SF30">
    <property type="entry name" value="NMRA-LIKE DOMAIN-CONTAINING PROTEIN"/>
    <property type="match status" value="1"/>
</dbReference>
<proteinExistence type="inferred from homology"/>
<accession>A0A2V5GU48</accession>
<evidence type="ECO:0000313" key="6">
    <source>
        <dbReference type="Proteomes" id="UP000249829"/>
    </source>
</evidence>
<reference evidence="5 6" key="1">
    <citation type="submission" date="2018-02" db="EMBL/GenBank/DDBJ databases">
        <title>The genomes of Aspergillus section Nigri reveals drivers in fungal speciation.</title>
        <authorList>
            <consortium name="DOE Joint Genome Institute"/>
            <person name="Vesth T.C."/>
            <person name="Nybo J."/>
            <person name="Theobald S."/>
            <person name="Brandl J."/>
            <person name="Frisvad J.C."/>
            <person name="Nielsen K.F."/>
            <person name="Lyhne E.K."/>
            <person name="Kogle M.E."/>
            <person name="Kuo A."/>
            <person name="Riley R."/>
            <person name="Clum A."/>
            <person name="Nolan M."/>
            <person name="Lipzen A."/>
            <person name="Salamov A."/>
            <person name="Henrissat B."/>
            <person name="Wiebenga A."/>
            <person name="De vries R.P."/>
            <person name="Grigoriev I.V."/>
            <person name="Mortensen U.H."/>
            <person name="Andersen M.R."/>
            <person name="Baker S.E."/>
        </authorList>
    </citation>
    <scope>NUCLEOTIDE SEQUENCE [LARGE SCALE GENOMIC DNA]</scope>
    <source>
        <strain evidence="5 6">CBS 115571</strain>
    </source>
</reference>
<dbReference type="GO" id="GO:0005634">
    <property type="term" value="C:nucleus"/>
    <property type="evidence" value="ECO:0007669"/>
    <property type="project" value="TreeGrafter"/>
</dbReference>
<keyword evidence="6" id="KW-1185">Reference proteome</keyword>
<keyword evidence="2" id="KW-0521">NADP</keyword>
<dbReference type="AlphaFoldDB" id="A0A2V5GU48"/>
<evidence type="ECO:0000256" key="2">
    <source>
        <dbReference type="ARBA" id="ARBA00022857"/>
    </source>
</evidence>
<sequence length="333" mass="36108">MRMQIITIFGATGNQGSSVARSLLRNPSFEVRCITRNAESKKAQLLKAQGAVIVEADGYDTSQIQQAFSGSWGAFVNTNGDDPSLASENRTDRDLGLSIIRGAAAAGVKHLVYSSGPWAAKLSGGTCSVPSNDAKAEVQHVAQGLGFETVTPIMPGWFFETFLEPQMAAIFGGFPVTPDEEGWLTCRAPLWGGQEHVPFLSVDNDFGDIVHGVFLNPVRWNLRPIQAISDFLSFADLVNTYVSLTGKKARFVALSSPMELETMGHPLLESIRGFFIFSQLRDGEYFGTGPTEKETATALKQAAYRAQANDRKGEQAALTSARDFLQARFGNSK</sequence>
<dbReference type="GO" id="GO:0016491">
    <property type="term" value="F:oxidoreductase activity"/>
    <property type="evidence" value="ECO:0007669"/>
    <property type="project" value="UniProtKB-KW"/>
</dbReference>
<dbReference type="STRING" id="1450538.A0A2V5GU48"/>
<keyword evidence="3" id="KW-0560">Oxidoreductase</keyword>
<feature type="domain" description="NmrA-like" evidence="4">
    <location>
        <begin position="4"/>
        <end position="277"/>
    </location>
</feature>
<evidence type="ECO:0000259" key="4">
    <source>
        <dbReference type="Pfam" id="PF05368"/>
    </source>
</evidence>
<evidence type="ECO:0000256" key="3">
    <source>
        <dbReference type="ARBA" id="ARBA00023002"/>
    </source>
</evidence>
<dbReference type="Gene3D" id="3.40.50.720">
    <property type="entry name" value="NAD(P)-binding Rossmann-like Domain"/>
    <property type="match status" value="1"/>
</dbReference>
<dbReference type="Gene3D" id="3.90.25.10">
    <property type="entry name" value="UDP-galactose 4-epimerase, domain 1"/>
    <property type="match status" value="1"/>
</dbReference>
<dbReference type="InterPro" id="IPR008030">
    <property type="entry name" value="NmrA-like"/>
</dbReference>
<dbReference type="InterPro" id="IPR036291">
    <property type="entry name" value="NAD(P)-bd_dom_sf"/>
</dbReference>
<dbReference type="EMBL" id="KZ825206">
    <property type="protein sequence ID" value="PYI14638.1"/>
    <property type="molecule type" value="Genomic_DNA"/>
</dbReference>
<dbReference type="CDD" id="cd05251">
    <property type="entry name" value="NmrA_like_SDR_a"/>
    <property type="match status" value="1"/>
</dbReference>
<name>A0A2V5GU48_ASPV1</name>
<gene>
    <name evidence="5" type="ORF">BO99DRAFT_449501</name>
</gene>
<dbReference type="Pfam" id="PF05368">
    <property type="entry name" value="NmrA"/>
    <property type="match status" value="1"/>
</dbReference>
<dbReference type="SUPFAM" id="SSF51735">
    <property type="entry name" value="NAD(P)-binding Rossmann-fold domains"/>
    <property type="match status" value="1"/>
</dbReference>
<dbReference type="InterPro" id="IPR051164">
    <property type="entry name" value="NmrA-like_oxidored"/>
</dbReference>
<protein>
    <submittedName>
        <fullName evidence="5">NAD(P)-binding protein</fullName>
    </submittedName>
</protein>
<evidence type="ECO:0000256" key="1">
    <source>
        <dbReference type="ARBA" id="ARBA00006328"/>
    </source>
</evidence>
<dbReference type="Proteomes" id="UP000249829">
    <property type="component" value="Unassembled WGS sequence"/>
</dbReference>
<organism evidence="5 6">
    <name type="scientific">Aspergillus violaceofuscus (strain CBS 115571)</name>
    <dbReference type="NCBI Taxonomy" id="1450538"/>
    <lineage>
        <taxon>Eukaryota</taxon>
        <taxon>Fungi</taxon>
        <taxon>Dikarya</taxon>
        <taxon>Ascomycota</taxon>
        <taxon>Pezizomycotina</taxon>
        <taxon>Eurotiomycetes</taxon>
        <taxon>Eurotiomycetidae</taxon>
        <taxon>Eurotiales</taxon>
        <taxon>Aspergillaceae</taxon>
        <taxon>Aspergillus</taxon>
    </lineage>
</organism>
<comment type="similarity">
    <text evidence="1">Belongs to the NmrA-type oxidoreductase family.</text>
</comment>
<evidence type="ECO:0000313" key="5">
    <source>
        <dbReference type="EMBL" id="PYI14638.1"/>
    </source>
</evidence>
<dbReference type="OMA" id="WEAYDTH"/>